<protein>
    <recommendedName>
        <fullName evidence="1">ATPase BadF/BadG/BcrA/BcrD type domain-containing protein</fullName>
    </recommendedName>
</protein>
<dbReference type="KEGG" id="liu:OU989_15400"/>
<dbReference type="InterPro" id="IPR043129">
    <property type="entry name" value="ATPase_NBD"/>
</dbReference>
<dbReference type="SUPFAM" id="SSF53067">
    <property type="entry name" value="Actin-like ATPase domain"/>
    <property type="match status" value="2"/>
</dbReference>
<dbReference type="CDD" id="cd24007">
    <property type="entry name" value="ASKHA_NBD_eukNAGK-like"/>
    <property type="match status" value="1"/>
</dbReference>
<dbReference type="RefSeq" id="WP_274793885.1">
    <property type="nucleotide sequence ID" value="NZ_CP113527.1"/>
</dbReference>
<dbReference type="Proteomes" id="UP001219585">
    <property type="component" value="Chromosome"/>
</dbReference>
<dbReference type="EMBL" id="CP113527">
    <property type="protein sequence ID" value="WDV05681.1"/>
    <property type="molecule type" value="Genomic_DNA"/>
</dbReference>
<reference evidence="2" key="1">
    <citation type="submission" date="2022-11" db="EMBL/GenBank/DDBJ databases">
        <title>Lysinibacillus irui.</title>
        <authorList>
            <person name="Akintayo S.O."/>
        </authorList>
    </citation>
    <scope>NUCLEOTIDE SEQUENCE</scope>
    <source>
        <strain evidence="2">IRB4-01</strain>
    </source>
</reference>
<organism evidence="2 3">
    <name type="scientific">Lysinibacillus irui</name>
    <dbReference type="NCBI Taxonomy" id="2998077"/>
    <lineage>
        <taxon>Bacteria</taxon>
        <taxon>Bacillati</taxon>
        <taxon>Bacillota</taxon>
        <taxon>Bacilli</taxon>
        <taxon>Bacillales</taxon>
        <taxon>Bacillaceae</taxon>
        <taxon>Lysinibacillus</taxon>
    </lineage>
</organism>
<gene>
    <name evidence="2" type="ORF">OU989_15400</name>
</gene>
<feature type="domain" description="ATPase BadF/BadG/BcrA/BcrD type" evidence="1">
    <location>
        <begin position="6"/>
        <end position="283"/>
    </location>
</feature>
<evidence type="ECO:0000259" key="1">
    <source>
        <dbReference type="Pfam" id="PF01869"/>
    </source>
</evidence>
<evidence type="ECO:0000313" key="3">
    <source>
        <dbReference type="Proteomes" id="UP001219585"/>
    </source>
</evidence>
<name>A0AAJ5UQJ2_9BACI</name>
<dbReference type="AlphaFoldDB" id="A0AAJ5UQJ2"/>
<accession>A0AAJ5UQJ2</accession>
<dbReference type="InterPro" id="IPR052519">
    <property type="entry name" value="Euk-type_GlcNAc_Kinase"/>
</dbReference>
<dbReference type="InterPro" id="IPR002731">
    <property type="entry name" value="ATPase_BadF"/>
</dbReference>
<sequence length="322" mass="35085">MYVLAIDGGGTKTSAVICDEKGNIYAQVVTTRSNPTAMDRTYFEAILHTIMQNLQQQNPQALAEVASCFAGMAGVQELQAGGMVEAVLRHYVSKAATIRVDNDALIALYAGTLGKAGIVQIAGTGAITMGYDCHQRFHRVGGWGYLFDDEGSGYDLGVQLLKAVFQSYDGRATATLLTEAVLHHFSVKTVPQLIAHIYGEEHPRTVVAPLSVYIFEAADNGDLVAKQIIENACQNYYKAIRACYLDMQWEQDEVPVVLVGGVFTNEAHFVPRLQAMALEEALPFSFKTPALPPIGGAVIAAFQQLNVQPHMSFVEAFQKNYM</sequence>
<dbReference type="PANTHER" id="PTHR43190">
    <property type="entry name" value="N-ACETYL-D-GLUCOSAMINE KINASE"/>
    <property type="match status" value="1"/>
</dbReference>
<dbReference type="Gene3D" id="3.30.420.40">
    <property type="match status" value="2"/>
</dbReference>
<proteinExistence type="predicted"/>
<dbReference type="PANTHER" id="PTHR43190:SF3">
    <property type="entry name" value="N-ACETYL-D-GLUCOSAMINE KINASE"/>
    <property type="match status" value="1"/>
</dbReference>
<dbReference type="Pfam" id="PF01869">
    <property type="entry name" value="BcrAD_BadFG"/>
    <property type="match status" value="1"/>
</dbReference>
<evidence type="ECO:0000313" key="2">
    <source>
        <dbReference type="EMBL" id="WDV05681.1"/>
    </source>
</evidence>